<sequence>MYRIGIDIGATNMRVGLFDPADQLVAREQSNTEATLGATQALEKLVRMIEAVDPERLASGIGIGAPGPLDVDNGIILDAPNLPGWHGFRIRDELESRAGKTVFLMNDAKVAALAEAKIGAGAGYSSVQYITVSTGVGGGLVCDGEVFAGSHQHASELGNMIVDVSLKNGTLEDLCSGTVLKRESKVLFGKDKTAANLFIHYDAYHPEARRVIAGWLQHFGAALTSIIQVIDPEVFVLGGAVILHNPWLVEELKTIVAQRVYGTMKETIQLKVASLGDDAGLYGAAMLVR</sequence>
<dbReference type="eggNOG" id="COG1940">
    <property type="taxonomic scope" value="Bacteria"/>
</dbReference>
<evidence type="ECO:0000313" key="2">
    <source>
        <dbReference type="EMBL" id="KGL42545.1"/>
    </source>
</evidence>
<organism evidence="2 3">
    <name type="scientific">Listeria booriae</name>
    <dbReference type="NCBI Taxonomy" id="1552123"/>
    <lineage>
        <taxon>Bacteria</taxon>
        <taxon>Bacillati</taxon>
        <taxon>Bacillota</taxon>
        <taxon>Bacilli</taxon>
        <taxon>Bacillales</taxon>
        <taxon>Listeriaceae</taxon>
        <taxon>Listeria</taxon>
    </lineage>
</organism>
<keyword evidence="2" id="KW-0808">Transferase</keyword>
<dbReference type="InterPro" id="IPR043129">
    <property type="entry name" value="ATPase_NBD"/>
</dbReference>
<dbReference type="Gene3D" id="3.30.420.40">
    <property type="match status" value="2"/>
</dbReference>
<dbReference type="InterPro" id="IPR000600">
    <property type="entry name" value="ROK"/>
</dbReference>
<dbReference type="RefSeq" id="WP_036084281.1">
    <property type="nucleotide sequence ID" value="NZ_CBCSHQ010000001.1"/>
</dbReference>
<evidence type="ECO:0000313" key="3">
    <source>
        <dbReference type="Proteomes" id="UP000029844"/>
    </source>
</evidence>
<accession>A0A099WEM4</accession>
<dbReference type="Proteomes" id="UP000029844">
    <property type="component" value="Unassembled WGS sequence"/>
</dbReference>
<keyword evidence="2" id="KW-0418">Kinase</keyword>
<reference evidence="2 3" key="1">
    <citation type="submission" date="2014-05" db="EMBL/GenBank/DDBJ databases">
        <title>Novel Listeriaceae from food processing environments.</title>
        <authorList>
            <person name="den Bakker H.C."/>
        </authorList>
    </citation>
    <scope>NUCLEOTIDE SEQUENCE [LARGE SCALE GENOMIC DNA]</scope>
    <source>
        <strain evidence="2 3">FSL A5-0281</strain>
    </source>
</reference>
<dbReference type="PANTHER" id="PTHR18964">
    <property type="entry name" value="ROK (REPRESSOR, ORF, KINASE) FAMILY"/>
    <property type="match status" value="1"/>
</dbReference>
<dbReference type="EMBL" id="JNFA01000011">
    <property type="protein sequence ID" value="KGL42545.1"/>
    <property type="molecule type" value="Genomic_DNA"/>
</dbReference>
<dbReference type="GeneID" id="58716495"/>
<dbReference type="OrthoDB" id="9795247at2"/>
<gene>
    <name evidence="2" type="ORF">EP57_03535</name>
</gene>
<comment type="similarity">
    <text evidence="1">Belongs to the ROK (NagC/XylR) family.</text>
</comment>
<keyword evidence="3" id="KW-1185">Reference proteome</keyword>
<proteinExistence type="inferred from homology"/>
<dbReference type="SUPFAM" id="SSF53067">
    <property type="entry name" value="Actin-like ATPase domain"/>
    <property type="match status" value="1"/>
</dbReference>
<dbReference type="AlphaFoldDB" id="A0A099WEM4"/>
<dbReference type="Pfam" id="PF00480">
    <property type="entry name" value="ROK"/>
    <property type="match status" value="1"/>
</dbReference>
<dbReference type="PANTHER" id="PTHR18964:SF149">
    <property type="entry name" value="BIFUNCTIONAL UDP-N-ACETYLGLUCOSAMINE 2-EPIMERASE_N-ACETYLMANNOSAMINE KINASE"/>
    <property type="match status" value="1"/>
</dbReference>
<dbReference type="GO" id="GO:0016301">
    <property type="term" value="F:kinase activity"/>
    <property type="evidence" value="ECO:0007669"/>
    <property type="project" value="UniProtKB-KW"/>
</dbReference>
<name>A0A099WEM4_9LIST</name>
<evidence type="ECO:0000256" key="1">
    <source>
        <dbReference type="ARBA" id="ARBA00006479"/>
    </source>
</evidence>
<dbReference type="STRING" id="1552123.EP57_03535"/>
<protein>
    <submittedName>
        <fullName evidence="2">Sugar kinase</fullName>
    </submittedName>
</protein>
<comment type="caution">
    <text evidence="2">The sequence shown here is derived from an EMBL/GenBank/DDBJ whole genome shotgun (WGS) entry which is preliminary data.</text>
</comment>